<name>A0A6G0HG71_LARCR</name>
<proteinExistence type="predicted"/>
<organism evidence="1 2">
    <name type="scientific">Larimichthys crocea</name>
    <name type="common">Large yellow croaker</name>
    <name type="synonym">Pseudosciaena crocea</name>
    <dbReference type="NCBI Taxonomy" id="215358"/>
    <lineage>
        <taxon>Eukaryota</taxon>
        <taxon>Metazoa</taxon>
        <taxon>Chordata</taxon>
        <taxon>Craniata</taxon>
        <taxon>Vertebrata</taxon>
        <taxon>Euteleostomi</taxon>
        <taxon>Actinopterygii</taxon>
        <taxon>Neopterygii</taxon>
        <taxon>Teleostei</taxon>
        <taxon>Neoteleostei</taxon>
        <taxon>Acanthomorphata</taxon>
        <taxon>Eupercaria</taxon>
        <taxon>Sciaenidae</taxon>
        <taxon>Larimichthys</taxon>
    </lineage>
</organism>
<evidence type="ECO:0000313" key="2">
    <source>
        <dbReference type="Proteomes" id="UP000424527"/>
    </source>
</evidence>
<evidence type="ECO:0000313" key="1">
    <source>
        <dbReference type="EMBL" id="KAE8278194.1"/>
    </source>
</evidence>
<comment type="caution">
    <text evidence="1">The sequence shown here is derived from an EMBL/GenBank/DDBJ whole genome shotgun (WGS) entry which is preliminary data.</text>
</comment>
<accession>A0A6G0HG71</accession>
<gene>
    <name evidence="1" type="ORF">D5F01_LYC23745</name>
</gene>
<sequence length="200" mass="22206">MTSARGYPICLNEVYLEFNRVVGRNLKEEFFGAFDGFCRSLMEIFERKTGRIGKQLADLAQQTTSTEPTAIRRLILRGLPVILGDDASMFFKSSSNLNEGDSVDIPVGILCYEDTSAANPASPQLNPSRVGIILEGSLVMEALTNLPQAMCLLFGFTNALHLQYLKCLKNTFAFIQQVMLHLSRSELPPNIQKLKNDLAV</sequence>
<dbReference type="AlphaFoldDB" id="A0A6G0HG71"/>
<dbReference type="Proteomes" id="UP000424527">
    <property type="component" value="Unassembled WGS sequence"/>
</dbReference>
<dbReference type="EMBL" id="REGW02000028">
    <property type="protein sequence ID" value="KAE8278194.1"/>
    <property type="molecule type" value="Genomic_DNA"/>
</dbReference>
<dbReference type="PANTHER" id="PTHR31025">
    <property type="entry name" value="SI:CH211-196P9.1-RELATED"/>
    <property type="match status" value="1"/>
</dbReference>
<reference evidence="1 2" key="1">
    <citation type="submission" date="2019-07" db="EMBL/GenBank/DDBJ databases">
        <title>Chromosome genome assembly for large yellow croaker.</title>
        <authorList>
            <person name="Xiao S."/>
        </authorList>
    </citation>
    <scope>NUCLEOTIDE SEQUENCE [LARGE SCALE GENOMIC DNA]</scope>
    <source>
        <strain evidence="1">JMULYC20181020</strain>
        <tissue evidence="1">Muscle</tissue>
    </source>
</reference>
<dbReference type="PANTHER" id="PTHR31025:SF19">
    <property type="entry name" value="SI:CH73-42K18.1-RELATED"/>
    <property type="match status" value="1"/>
</dbReference>
<protein>
    <submittedName>
        <fullName evidence="1">Uncharacterized protein</fullName>
    </submittedName>
</protein>
<keyword evidence="2" id="KW-1185">Reference proteome</keyword>